<comment type="caution">
    <text evidence="9">The sequence shown here is derived from an EMBL/GenBank/DDBJ whole genome shotgun (WGS) entry which is preliminary data.</text>
</comment>
<reference evidence="9 10" key="1">
    <citation type="submission" date="2019-12" db="EMBL/GenBank/DDBJ databases">
        <authorList>
            <person name="Alioto T."/>
            <person name="Alioto T."/>
            <person name="Gomez Garrido J."/>
        </authorList>
    </citation>
    <scope>NUCLEOTIDE SEQUENCE [LARGE SCALE GENOMIC DNA]</scope>
</reference>
<evidence type="ECO:0000256" key="2">
    <source>
        <dbReference type="ARBA" id="ARBA00023015"/>
    </source>
</evidence>
<feature type="domain" description="K-box" evidence="8">
    <location>
        <begin position="84"/>
        <end position="174"/>
    </location>
</feature>
<feature type="domain" description="MADS-box" evidence="7">
    <location>
        <begin position="1"/>
        <end position="61"/>
    </location>
</feature>
<keyword evidence="5" id="KW-0539">Nucleus</keyword>
<evidence type="ECO:0000313" key="10">
    <source>
        <dbReference type="Proteomes" id="UP000594638"/>
    </source>
</evidence>
<comment type="subcellular location">
    <subcellularLocation>
        <location evidence="1">Nucleus</location>
    </subcellularLocation>
</comment>
<keyword evidence="2" id="KW-0805">Transcription regulation</keyword>
<dbReference type="GO" id="GO:0000977">
    <property type="term" value="F:RNA polymerase II transcription regulatory region sequence-specific DNA binding"/>
    <property type="evidence" value="ECO:0007669"/>
    <property type="project" value="InterPro"/>
</dbReference>
<dbReference type="Gramene" id="OE9A032166T1">
    <property type="protein sequence ID" value="OE9A032166C1"/>
    <property type="gene ID" value="OE9A032166"/>
</dbReference>
<dbReference type="SMART" id="SM00432">
    <property type="entry name" value="MADS"/>
    <property type="match status" value="1"/>
</dbReference>
<proteinExistence type="predicted"/>
<dbReference type="InterPro" id="IPR033896">
    <property type="entry name" value="MEF2-like_N"/>
</dbReference>
<dbReference type="GO" id="GO:0045944">
    <property type="term" value="P:positive regulation of transcription by RNA polymerase II"/>
    <property type="evidence" value="ECO:0007669"/>
    <property type="project" value="InterPro"/>
</dbReference>
<keyword evidence="3" id="KW-0238">DNA-binding</keyword>
<gene>
    <name evidence="9" type="ORF">OLEA9_A032166</name>
</gene>
<evidence type="ECO:0000256" key="6">
    <source>
        <dbReference type="SAM" id="MobiDB-lite"/>
    </source>
</evidence>
<dbReference type="PANTHER" id="PTHR48019">
    <property type="entry name" value="SERUM RESPONSE FACTOR HOMOLOG"/>
    <property type="match status" value="1"/>
</dbReference>
<dbReference type="AlphaFoldDB" id="A0A8S0TAS1"/>
<dbReference type="InterPro" id="IPR002487">
    <property type="entry name" value="TF_Kbox"/>
</dbReference>
<keyword evidence="10" id="KW-1185">Reference proteome</keyword>
<dbReference type="Pfam" id="PF01486">
    <property type="entry name" value="K-box"/>
    <property type="match status" value="1"/>
</dbReference>
<dbReference type="PRINTS" id="PR00404">
    <property type="entry name" value="MADSDOMAIN"/>
</dbReference>
<dbReference type="OrthoDB" id="1898716at2759"/>
<organism evidence="9 10">
    <name type="scientific">Olea europaea subsp. europaea</name>
    <dbReference type="NCBI Taxonomy" id="158383"/>
    <lineage>
        <taxon>Eukaryota</taxon>
        <taxon>Viridiplantae</taxon>
        <taxon>Streptophyta</taxon>
        <taxon>Embryophyta</taxon>
        <taxon>Tracheophyta</taxon>
        <taxon>Spermatophyta</taxon>
        <taxon>Magnoliopsida</taxon>
        <taxon>eudicotyledons</taxon>
        <taxon>Gunneridae</taxon>
        <taxon>Pentapetalae</taxon>
        <taxon>asterids</taxon>
        <taxon>lamiids</taxon>
        <taxon>Lamiales</taxon>
        <taxon>Oleaceae</taxon>
        <taxon>Oleeae</taxon>
        <taxon>Olea</taxon>
    </lineage>
</organism>
<dbReference type="InterPro" id="IPR036879">
    <property type="entry name" value="TF_MADSbox_sf"/>
</dbReference>
<dbReference type="PROSITE" id="PS00350">
    <property type="entry name" value="MADS_BOX_1"/>
    <property type="match status" value="1"/>
</dbReference>
<dbReference type="PROSITE" id="PS51297">
    <property type="entry name" value="K_BOX"/>
    <property type="match status" value="1"/>
</dbReference>
<keyword evidence="4" id="KW-0804">Transcription</keyword>
<dbReference type="GO" id="GO:0046983">
    <property type="term" value="F:protein dimerization activity"/>
    <property type="evidence" value="ECO:0007669"/>
    <property type="project" value="InterPro"/>
</dbReference>
<feature type="region of interest" description="Disordered" evidence="6">
    <location>
        <begin position="186"/>
        <end position="211"/>
    </location>
</feature>
<dbReference type="CDD" id="cd00265">
    <property type="entry name" value="MADS_MEF2_like"/>
    <property type="match status" value="1"/>
</dbReference>
<evidence type="ECO:0000259" key="7">
    <source>
        <dbReference type="PROSITE" id="PS50066"/>
    </source>
</evidence>
<sequence length="247" mass="27799">MGRGKIDIRKIENVNSRQITFSKRRTGLLKKAHELAVLCEAEVAVIIFSNTGKLFEFSSSDMKRILSRYYECRGPIEVLTPAVNPEEPKEVDLLKLEMEKLTSKHRQLLGKDLTGMSVQELGALEQQLNEGLLSIKERKEKLLLQQLAQSKMLEKQAILKNEALLKQVEEFKGFFASTGQLAPLVINDTPMEKNDSESKGGSGSRETENSWLDDEIYDTTLTLWPTSSVCRKRKMSSGEASTSNTET</sequence>
<dbReference type="InterPro" id="IPR002100">
    <property type="entry name" value="TF_MADSbox"/>
</dbReference>
<dbReference type="GO" id="GO:0003700">
    <property type="term" value="F:DNA-binding transcription factor activity"/>
    <property type="evidence" value="ECO:0007669"/>
    <property type="project" value="InterPro"/>
</dbReference>
<dbReference type="Gene3D" id="3.40.1810.10">
    <property type="entry name" value="Transcription factor, MADS-box"/>
    <property type="match status" value="1"/>
</dbReference>
<protein>
    <submittedName>
        <fullName evidence="9">Agamous-like MADS-box AGL15</fullName>
    </submittedName>
</protein>
<dbReference type="GO" id="GO:0005634">
    <property type="term" value="C:nucleus"/>
    <property type="evidence" value="ECO:0007669"/>
    <property type="project" value="UniProtKB-SubCell"/>
</dbReference>
<evidence type="ECO:0000256" key="3">
    <source>
        <dbReference type="ARBA" id="ARBA00023125"/>
    </source>
</evidence>
<dbReference type="PROSITE" id="PS50066">
    <property type="entry name" value="MADS_BOX_2"/>
    <property type="match status" value="1"/>
</dbReference>
<dbReference type="InterPro" id="IPR050142">
    <property type="entry name" value="MADS-box/MEF2_TF"/>
</dbReference>
<evidence type="ECO:0000256" key="4">
    <source>
        <dbReference type="ARBA" id="ARBA00023163"/>
    </source>
</evidence>
<evidence type="ECO:0000313" key="9">
    <source>
        <dbReference type="EMBL" id="CAA3002218.1"/>
    </source>
</evidence>
<evidence type="ECO:0000256" key="5">
    <source>
        <dbReference type="ARBA" id="ARBA00023242"/>
    </source>
</evidence>
<accession>A0A8S0TAS1</accession>
<name>A0A8S0TAS1_OLEEU</name>
<evidence type="ECO:0000259" key="8">
    <source>
        <dbReference type="PROSITE" id="PS51297"/>
    </source>
</evidence>
<evidence type="ECO:0000256" key="1">
    <source>
        <dbReference type="ARBA" id="ARBA00004123"/>
    </source>
</evidence>
<dbReference type="Proteomes" id="UP000594638">
    <property type="component" value="Unassembled WGS sequence"/>
</dbReference>
<dbReference type="Pfam" id="PF00319">
    <property type="entry name" value="SRF-TF"/>
    <property type="match status" value="1"/>
</dbReference>
<dbReference type="EMBL" id="CACTIH010005819">
    <property type="protein sequence ID" value="CAA3002218.1"/>
    <property type="molecule type" value="Genomic_DNA"/>
</dbReference>
<dbReference type="SUPFAM" id="SSF55455">
    <property type="entry name" value="SRF-like"/>
    <property type="match status" value="1"/>
</dbReference>